<protein>
    <recommendedName>
        <fullName evidence="3">N-acetyltransferase domain-containing protein</fullName>
    </recommendedName>
</protein>
<proteinExistence type="predicted"/>
<keyword evidence="1" id="KW-0808">Transferase</keyword>
<accession>A0A1R1EZS2</accession>
<evidence type="ECO:0000259" key="3">
    <source>
        <dbReference type="PROSITE" id="PS51186"/>
    </source>
</evidence>
<dbReference type="Pfam" id="PF00583">
    <property type="entry name" value="Acetyltransf_1"/>
    <property type="match status" value="1"/>
</dbReference>
<sequence length="158" mass="18535">MHWKIREAKPEDFDAINELVGQLYSIHAKNRPDIYRPCDKPLDYDYYISMLNDDNVKVFIGEDGDRIIAYTIINFMDAPKRAAYVKRRYIELDHICVSEEYRGKDIGSKFINYIKELAKSQQFSSIELHVAEFNEDAIGFYEAKGFKPRSRTLELPIV</sequence>
<evidence type="ECO:0000313" key="4">
    <source>
        <dbReference type="EMBL" id="OMF57307.1"/>
    </source>
</evidence>
<dbReference type="SUPFAM" id="SSF55729">
    <property type="entry name" value="Acyl-CoA N-acyltransferases (Nat)"/>
    <property type="match status" value="1"/>
</dbReference>
<dbReference type="RefSeq" id="WP_076164940.1">
    <property type="nucleotide sequence ID" value="NZ_MRTP01000001.1"/>
</dbReference>
<dbReference type="EMBL" id="MRTP01000001">
    <property type="protein sequence ID" value="OMF57307.1"/>
    <property type="molecule type" value="Genomic_DNA"/>
</dbReference>
<dbReference type="CDD" id="cd04301">
    <property type="entry name" value="NAT_SF"/>
    <property type="match status" value="1"/>
</dbReference>
<keyword evidence="5" id="KW-1185">Reference proteome</keyword>
<reference evidence="4 5" key="1">
    <citation type="submission" date="2016-11" db="EMBL/GenBank/DDBJ databases">
        <title>Paenibacillus species isolates.</title>
        <authorList>
            <person name="Beno S.M."/>
        </authorList>
    </citation>
    <scope>NUCLEOTIDE SEQUENCE [LARGE SCALE GENOMIC DNA]</scope>
    <source>
        <strain evidence="4 5">FSL R5-0378</strain>
    </source>
</reference>
<comment type="caution">
    <text evidence="4">The sequence shown here is derived from an EMBL/GenBank/DDBJ whole genome shotgun (WGS) entry which is preliminary data.</text>
</comment>
<evidence type="ECO:0000256" key="1">
    <source>
        <dbReference type="ARBA" id="ARBA00022679"/>
    </source>
</evidence>
<name>A0A1R1EZS2_9BACL</name>
<dbReference type="STRING" id="297318.BK138_01425"/>
<dbReference type="InterPro" id="IPR000182">
    <property type="entry name" value="GNAT_dom"/>
</dbReference>
<dbReference type="AlphaFoldDB" id="A0A1R1EZS2"/>
<keyword evidence="2" id="KW-0012">Acyltransferase</keyword>
<evidence type="ECO:0000313" key="5">
    <source>
        <dbReference type="Proteomes" id="UP000187172"/>
    </source>
</evidence>
<dbReference type="InterPro" id="IPR050680">
    <property type="entry name" value="YpeA/RimI_acetyltransf"/>
</dbReference>
<dbReference type="PANTHER" id="PTHR43420:SF47">
    <property type="entry name" value="N-ACETYLTRANSFERASE DOMAIN-CONTAINING PROTEIN"/>
    <property type="match status" value="1"/>
</dbReference>
<dbReference type="PANTHER" id="PTHR43420">
    <property type="entry name" value="ACETYLTRANSFERASE"/>
    <property type="match status" value="1"/>
</dbReference>
<gene>
    <name evidence="4" type="ORF">BK138_01425</name>
</gene>
<dbReference type="InterPro" id="IPR016181">
    <property type="entry name" value="Acyl_CoA_acyltransferase"/>
</dbReference>
<dbReference type="GO" id="GO:0016747">
    <property type="term" value="F:acyltransferase activity, transferring groups other than amino-acyl groups"/>
    <property type="evidence" value="ECO:0007669"/>
    <property type="project" value="InterPro"/>
</dbReference>
<dbReference type="PROSITE" id="PS51186">
    <property type="entry name" value="GNAT"/>
    <property type="match status" value="1"/>
</dbReference>
<dbReference type="Proteomes" id="UP000187172">
    <property type="component" value="Unassembled WGS sequence"/>
</dbReference>
<evidence type="ECO:0000256" key="2">
    <source>
        <dbReference type="ARBA" id="ARBA00023315"/>
    </source>
</evidence>
<organism evidence="4 5">
    <name type="scientific">Paenibacillus rhizosphaerae</name>
    <dbReference type="NCBI Taxonomy" id="297318"/>
    <lineage>
        <taxon>Bacteria</taxon>
        <taxon>Bacillati</taxon>
        <taxon>Bacillota</taxon>
        <taxon>Bacilli</taxon>
        <taxon>Bacillales</taxon>
        <taxon>Paenibacillaceae</taxon>
        <taxon>Paenibacillus</taxon>
    </lineage>
</organism>
<dbReference type="Gene3D" id="3.40.630.30">
    <property type="match status" value="1"/>
</dbReference>
<feature type="domain" description="N-acetyltransferase" evidence="3">
    <location>
        <begin position="3"/>
        <end position="158"/>
    </location>
</feature>